<accession>A0A9P0NJ96</accession>
<reference evidence="5" key="2">
    <citation type="submission" date="2022-10" db="EMBL/GenBank/DDBJ databases">
        <authorList>
            <consortium name="ENA_rothamsted_submissions"/>
            <consortium name="culmorum"/>
            <person name="King R."/>
        </authorList>
    </citation>
    <scope>NUCLEOTIDE SEQUENCE</scope>
</reference>
<evidence type="ECO:0000313" key="6">
    <source>
        <dbReference type="Proteomes" id="UP001154329"/>
    </source>
</evidence>
<keyword evidence="2" id="KW-0716">Sensory transduction</keyword>
<dbReference type="InterPro" id="IPR050357">
    <property type="entry name" value="Arrestin_domain-protein"/>
</dbReference>
<evidence type="ECO:0000256" key="1">
    <source>
        <dbReference type="ARBA" id="ARBA00005298"/>
    </source>
</evidence>
<sequence length="427" mass="47468">MGVTNLQIIFDNPTAVFMPGQSVTGRVLITTSSSVKIRSVKLKFRGEAQVSWTEQESRRSDNGETENYSVKYDAEEEYFENKMTLVGGGGESKLEEGEQVYPFNISLPHQLPSTFNGEHGHVRYSAKVKVDIPWGKDKETEKIFQVISPLNLNDEPSLAEPKKEEKEKFYCCCCCESGPTTLVVCIPYSGFVPGQIIPLTIELDNNSNVTIDSVKIKLKRDLTFKARHPNEKTNFSSSELAVLRLQGIEAHASKTWTEQMVVPNSLMFSNLKYCGIITDQYVLNVEAVAGGMYENTDINVKIAMGNIPLTIAQDAPQFNIPAQSFDQNNPSNNQFITNPPAYPTDLPPPVPGFAQQVPPYGQPPFIPYPQQPMNTAQIPGQPSLYPQTQMYNQSQLPYPDVNMQQPAFNPSYPNLNTTEANPSAPSL</sequence>
<dbReference type="SMART" id="SM01017">
    <property type="entry name" value="Arrestin_C"/>
    <property type="match status" value="2"/>
</dbReference>
<dbReference type="AlphaFoldDB" id="A0A9P0NJ96"/>
<feature type="compositionally biased region" description="Pro residues" evidence="3">
    <location>
        <begin position="360"/>
        <end position="370"/>
    </location>
</feature>
<dbReference type="EMBL" id="OU899035">
    <property type="protein sequence ID" value="CAH1723957.1"/>
    <property type="molecule type" value="Genomic_DNA"/>
</dbReference>
<name>A0A9P0NJ96_APHGO</name>
<evidence type="ECO:0000256" key="2">
    <source>
        <dbReference type="ARBA" id="ARBA00022606"/>
    </source>
</evidence>
<evidence type="ECO:0000256" key="3">
    <source>
        <dbReference type="SAM" id="MobiDB-lite"/>
    </source>
</evidence>
<evidence type="ECO:0000259" key="4">
    <source>
        <dbReference type="SMART" id="SM01017"/>
    </source>
</evidence>
<keyword evidence="6" id="KW-1185">Reference proteome</keyword>
<dbReference type="GO" id="GO:0005737">
    <property type="term" value="C:cytoplasm"/>
    <property type="evidence" value="ECO:0007669"/>
    <property type="project" value="TreeGrafter"/>
</dbReference>
<reference evidence="5" key="1">
    <citation type="submission" date="2022-02" db="EMBL/GenBank/DDBJ databases">
        <authorList>
            <person name="King R."/>
        </authorList>
    </citation>
    <scope>NUCLEOTIDE SEQUENCE</scope>
</reference>
<dbReference type="SUPFAM" id="SSF81296">
    <property type="entry name" value="E set domains"/>
    <property type="match status" value="2"/>
</dbReference>
<dbReference type="InterPro" id="IPR014756">
    <property type="entry name" value="Ig_E-set"/>
</dbReference>
<feature type="domain" description="Arrestin C-terminal-like" evidence="4">
    <location>
        <begin position="176"/>
        <end position="309"/>
    </location>
</feature>
<proteinExistence type="inferred from homology"/>
<dbReference type="Proteomes" id="UP001154329">
    <property type="component" value="Chromosome 2"/>
</dbReference>
<dbReference type="PANTHER" id="PTHR11188">
    <property type="entry name" value="ARRESTIN DOMAIN CONTAINING PROTEIN"/>
    <property type="match status" value="1"/>
</dbReference>
<dbReference type="InterPro" id="IPR014752">
    <property type="entry name" value="Arrestin-like_C"/>
</dbReference>
<gene>
    <name evidence="5" type="ORF">APHIGO_LOCUS5351</name>
</gene>
<dbReference type="Pfam" id="PF00339">
    <property type="entry name" value="Arrestin_N"/>
    <property type="match status" value="1"/>
</dbReference>
<dbReference type="Gene3D" id="2.60.40.640">
    <property type="match status" value="2"/>
</dbReference>
<feature type="region of interest" description="Disordered" evidence="3">
    <location>
        <begin position="323"/>
        <end position="343"/>
    </location>
</feature>
<comment type="similarity">
    <text evidence="1">Belongs to the arrestin family.</text>
</comment>
<organism evidence="5 6">
    <name type="scientific">Aphis gossypii</name>
    <name type="common">Cotton aphid</name>
    <dbReference type="NCBI Taxonomy" id="80765"/>
    <lineage>
        <taxon>Eukaryota</taxon>
        <taxon>Metazoa</taxon>
        <taxon>Ecdysozoa</taxon>
        <taxon>Arthropoda</taxon>
        <taxon>Hexapoda</taxon>
        <taxon>Insecta</taxon>
        <taxon>Pterygota</taxon>
        <taxon>Neoptera</taxon>
        <taxon>Paraneoptera</taxon>
        <taxon>Hemiptera</taxon>
        <taxon>Sternorrhyncha</taxon>
        <taxon>Aphidomorpha</taxon>
        <taxon>Aphidoidea</taxon>
        <taxon>Aphididae</taxon>
        <taxon>Aphidini</taxon>
        <taxon>Aphis</taxon>
        <taxon>Aphis</taxon>
    </lineage>
</organism>
<feature type="compositionally biased region" description="Polar residues" evidence="3">
    <location>
        <begin position="323"/>
        <end position="337"/>
    </location>
</feature>
<dbReference type="InterPro" id="IPR011021">
    <property type="entry name" value="Arrestin-like_N"/>
</dbReference>
<evidence type="ECO:0000313" key="5">
    <source>
        <dbReference type="EMBL" id="CAH1723957.1"/>
    </source>
</evidence>
<feature type="domain" description="Arrestin C-terminal-like" evidence="4">
    <location>
        <begin position="4"/>
        <end position="150"/>
    </location>
</feature>
<dbReference type="InterPro" id="IPR011022">
    <property type="entry name" value="Arrestin_C-like"/>
</dbReference>
<dbReference type="Pfam" id="PF02752">
    <property type="entry name" value="Arrestin_C"/>
    <property type="match status" value="1"/>
</dbReference>
<feature type="region of interest" description="Disordered" evidence="3">
    <location>
        <begin position="356"/>
        <end position="427"/>
    </location>
</feature>
<dbReference type="PANTHER" id="PTHR11188:SF176">
    <property type="entry name" value="ARRESTIN DOMAIN-CONTAINING PROTEIN 1"/>
    <property type="match status" value="1"/>
</dbReference>
<feature type="compositionally biased region" description="Polar residues" evidence="3">
    <location>
        <begin position="373"/>
        <end position="427"/>
    </location>
</feature>
<protein>
    <recommendedName>
        <fullName evidence="4">Arrestin C-terminal-like domain-containing protein</fullName>
    </recommendedName>
</protein>
<dbReference type="GO" id="GO:0015031">
    <property type="term" value="P:protein transport"/>
    <property type="evidence" value="ECO:0007669"/>
    <property type="project" value="TreeGrafter"/>
</dbReference>